<evidence type="ECO:0000256" key="4">
    <source>
        <dbReference type="ARBA" id="ARBA00023004"/>
    </source>
</evidence>
<dbReference type="Pfam" id="PF13183">
    <property type="entry name" value="Fer4_8"/>
    <property type="match status" value="1"/>
</dbReference>
<feature type="domain" description="4Fe-4S ferredoxin-type" evidence="7">
    <location>
        <begin position="18"/>
        <end position="48"/>
    </location>
</feature>
<comment type="function">
    <text evidence="6">Component of a complex that catalyzes the oxidation of glycolate to glyoxylate.</text>
</comment>
<organism evidence="8 9">
    <name type="scientific">Anaerobacillus alkalidiazotrophicus</name>
    <dbReference type="NCBI Taxonomy" id="472963"/>
    <lineage>
        <taxon>Bacteria</taxon>
        <taxon>Bacillati</taxon>
        <taxon>Bacillota</taxon>
        <taxon>Bacilli</taxon>
        <taxon>Bacillales</taxon>
        <taxon>Bacillaceae</taxon>
        <taxon>Anaerobacillus</taxon>
    </lineage>
</organism>
<evidence type="ECO:0000313" key="9">
    <source>
        <dbReference type="Proteomes" id="UP000180057"/>
    </source>
</evidence>
<evidence type="ECO:0000256" key="2">
    <source>
        <dbReference type="ARBA" id="ARBA00022723"/>
    </source>
</evidence>
<comment type="catalytic activity">
    <reaction evidence="6">
        <text>(R)-lactate + A = pyruvate + AH2</text>
        <dbReference type="Rhea" id="RHEA:15089"/>
        <dbReference type="ChEBI" id="CHEBI:13193"/>
        <dbReference type="ChEBI" id="CHEBI:15361"/>
        <dbReference type="ChEBI" id="CHEBI:16004"/>
        <dbReference type="ChEBI" id="CHEBI:17499"/>
    </reaction>
</comment>
<dbReference type="PROSITE" id="PS00198">
    <property type="entry name" value="4FE4S_FER_1"/>
    <property type="match status" value="1"/>
</dbReference>
<keyword evidence="3" id="KW-0677">Repeat</keyword>
<dbReference type="EMBL" id="MLQS01000001">
    <property type="protein sequence ID" value="OIJ22088.1"/>
    <property type="molecule type" value="Genomic_DNA"/>
</dbReference>
<dbReference type="Gene3D" id="1.10.1060.10">
    <property type="entry name" value="Alpha-helical ferredoxin"/>
    <property type="match status" value="1"/>
</dbReference>
<dbReference type="InterPro" id="IPR017896">
    <property type="entry name" value="4Fe4S_Fe-S-bd"/>
</dbReference>
<dbReference type="RefSeq" id="WP_071388657.1">
    <property type="nucleotide sequence ID" value="NZ_MLQS01000001.1"/>
</dbReference>
<evidence type="ECO:0000256" key="5">
    <source>
        <dbReference type="ARBA" id="ARBA00023014"/>
    </source>
</evidence>
<evidence type="ECO:0000313" key="8">
    <source>
        <dbReference type="EMBL" id="OIJ22088.1"/>
    </source>
</evidence>
<keyword evidence="1 6" id="KW-0004">4Fe-4S</keyword>
<dbReference type="InterPro" id="IPR017900">
    <property type="entry name" value="4Fe4S_Fe_S_CS"/>
</dbReference>
<reference evidence="8 9" key="1">
    <citation type="submission" date="2016-10" db="EMBL/GenBank/DDBJ databases">
        <title>Draft genome sequences of four alkaliphilic bacteria belonging to the Anaerobacillus genus.</title>
        <authorList>
            <person name="Bassil N.M."/>
            <person name="Lloyd J.R."/>
        </authorList>
    </citation>
    <scope>NUCLEOTIDE SEQUENCE [LARGE SCALE GENOMIC DNA]</scope>
    <source>
        <strain evidence="8 9">DSM 22531</strain>
    </source>
</reference>
<sequence length="454" mass="50573">MSTAKEKRQQELAIDMKQGMDYDELINCMRCGFCLPACPTYRESGGNEAASPRGRIALMKAVVDGIMEPDEDFEKQLSQCLGCRACEPACPSGMKYGFLLENARDIIQKKKKHSMPVRLLRSIVFNELFPKPNRMRTVSTLLWFYQNSGIQKIAQTTNLTKIAPGNLSVMERVLPKIPHPSKLKSRPTQVKAEGQVKKKVAFFSGCLMDTMFMDTNNSTLFILSKSNCEIVIPKKQNCCGALHAHSGEKDGAKQLAKENILAFENVHADYIISNAGGCGALLVDYSHLLKDDPEWADRAKVFSAKVKDISEVLFEVGMPKMILDNQIVTYQDSCHLRNVMGTFSAPRKLIQSIEGVTYSEMKDADRCCGSAGVYNIIEQEMSMQILDVKMHEVKATKARTLVTANPGCLLQMKLGIERAGLQKDVRAVHIVDLLAEAIRKAEENLNNLNKGKKI</sequence>
<accession>A0A1S2MBE7</accession>
<dbReference type="PANTHER" id="PTHR32479:SF17">
    <property type="entry name" value="GLYCOLATE OXIDASE IRON-SULFUR SUBUNIT"/>
    <property type="match status" value="1"/>
</dbReference>
<keyword evidence="6" id="KW-0249">Electron transport</keyword>
<dbReference type="InterPro" id="IPR004017">
    <property type="entry name" value="Cys_rich_dom"/>
</dbReference>
<gene>
    <name evidence="8" type="ORF">BKP45_05280</name>
</gene>
<comment type="cofactor">
    <cofactor evidence="6">
        <name>[4Fe-4S] cluster</name>
        <dbReference type="ChEBI" id="CHEBI:49883"/>
    </cofactor>
    <text evidence="6">Binds 2 [4Fe-4S] clusters.</text>
</comment>
<dbReference type="Pfam" id="PF02754">
    <property type="entry name" value="CCG"/>
    <property type="match status" value="2"/>
</dbReference>
<evidence type="ECO:0000256" key="6">
    <source>
        <dbReference type="PIRNR" id="PIRNR000139"/>
    </source>
</evidence>
<keyword evidence="9" id="KW-1185">Reference proteome</keyword>
<dbReference type="GO" id="GO:0051539">
    <property type="term" value="F:4 iron, 4 sulfur cluster binding"/>
    <property type="evidence" value="ECO:0007669"/>
    <property type="project" value="UniProtKB-UniRule"/>
</dbReference>
<dbReference type="OrthoDB" id="9770306at2"/>
<dbReference type="InterPro" id="IPR012257">
    <property type="entry name" value="Glc_ox_4Fe-4S"/>
</dbReference>
<dbReference type="GO" id="GO:0019154">
    <property type="term" value="F:glycolate dehydrogenase activity"/>
    <property type="evidence" value="ECO:0007669"/>
    <property type="project" value="UniProtKB-EC"/>
</dbReference>
<dbReference type="Proteomes" id="UP000180057">
    <property type="component" value="Unassembled WGS sequence"/>
</dbReference>
<dbReference type="PROSITE" id="PS51379">
    <property type="entry name" value="4FE4S_FER_2"/>
    <property type="match status" value="2"/>
</dbReference>
<evidence type="ECO:0000256" key="1">
    <source>
        <dbReference type="ARBA" id="ARBA00022485"/>
    </source>
</evidence>
<keyword evidence="2 6" id="KW-0479">Metal-binding</keyword>
<comment type="catalytic activity">
    <reaction evidence="6">
        <text>glycolate + A = glyoxylate + AH2</text>
        <dbReference type="Rhea" id="RHEA:21264"/>
        <dbReference type="ChEBI" id="CHEBI:13193"/>
        <dbReference type="ChEBI" id="CHEBI:17499"/>
        <dbReference type="ChEBI" id="CHEBI:29805"/>
        <dbReference type="ChEBI" id="CHEBI:36655"/>
        <dbReference type="EC" id="1.1.99.14"/>
    </reaction>
</comment>
<evidence type="ECO:0000259" key="7">
    <source>
        <dbReference type="PROSITE" id="PS51379"/>
    </source>
</evidence>
<evidence type="ECO:0000256" key="3">
    <source>
        <dbReference type="ARBA" id="ARBA00022737"/>
    </source>
</evidence>
<dbReference type="EC" id="1.1.99.14" evidence="6"/>
<keyword evidence="6" id="KW-0813">Transport</keyword>
<dbReference type="STRING" id="472963.BKP45_05280"/>
<proteinExistence type="predicted"/>
<dbReference type="PIRSF" id="PIRSF000139">
    <property type="entry name" value="Glc_ox_4Fe-4S"/>
    <property type="match status" value="1"/>
</dbReference>
<dbReference type="SUPFAM" id="SSF46548">
    <property type="entry name" value="alpha-helical ferredoxin"/>
    <property type="match status" value="1"/>
</dbReference>
<name>A0A1S2MBE7_9BACI</name>
<dbReference type="InterPro" id="IPR009051">
    <property type="entry name" value="Helical_ferredxn"/>
</dbReference>
<dbReference type="AlphaFoldDB" id="A0A1S2MBE7"/>
<keyword evidence="4 6" id="KW-0408">Iron</keyword>
<feature type="domain" description="4Fe-4S ferredoxin-type" evidence="7">
    <location>
        <begin position="71"/>
        <end position="93"/>
    </location>
</feature>
<comment type="caution">
    <text evidence="8">The sequence shown here is derived from an EMBL/GenBank/DDBJ whole genome shotgun (WGS) entry which is preliminary data.</text>
</comment>
<keyword evidence="5 6" id="KW-0411">Iron-sulfur</keyword>
<protein>
    <recommendedName>
        <fullName evidence="6">Glycolate oxidase iron-sulfur subunit</fullName>
        <ecNumber evidence="6">1.1.99.14</ecNumber>
    </recommendedName>
</protein>
<dbReference type="GO" id="GO:0046872">
    <property type="term" value="F:metal ion binding"/>
    <property type="evidence" value="ECO:0007669"/>
    <property type="project" value="UniProtKB-UniRule"/>
</dbReference>
<dbReference type="PANTHER" id="PTHR32479">
    <property type="entry name" value="GLYCOLATE OXIDASE IRON-SULFUR SUBUNIT"/>
    <property type="match status" value="1"/>
</dbReference>